<accession>A0A547QAB6</accession>
<comment type="pathway">
    <text evidence="2">Porphyrin-containing compound metabolism.</text>
</comment>
<dbReference type="OrthoDB" id="9806536at2"/>
<evidence type="ECO:0000256" key="5">
    <source>
        <dbReference type="ARBA" id="ARBA00048470"/>
    </source>
</evidence>
<dbReference type="Pfam" id="PF17805">
    <property type="entry name" value="AsnC_trans_reg2"/>
    <property type="match status" value="2"/>
</dbReference>
<evidence type="ECO:0000256" key="4">
    <source>
        <dbReference type="ARBA" id="ARBA00023471"/>
    </source>
</evidence>
<dbReference type="InterPro" id="IPR040523">
    <property type="entry name" value="AsnC_trans_reg2"/>
</dbReference>
<comment type="caution">
    <text evidence="8">The sequence shown here is derived from an EMBL/GenBank/DDBJ whole genome shotgun (WGS) entry which is preliminary data.</text>
</comment>
<reference evidence="8 9" key="1">
    <citation type="submission" date="2019-06" db="EMBL/GenBank/DDBJ databases">
        <title>Paenimaribius caenipelagi gen. nov., sp. nov., isolated from a tidal flat.</title>
        <authorList>
            <person name="Yoon J.-H."/>
        </authorList>
    </citation>
    <scope>NUCLEOTIDE SEQUENCE [LARGE SCALE GENOMIC DNA]</scope>
    <source>
        <strain evidence="8 9">JBTF-M29</strain>
    </source>
</reference>
<dbReference type="PANTHER" id="PTHR43413:SF1">
    <property type="entry name" value="SIROHEME DECARBOXYLASE NIRL SUBUNIT"/>
    <property type="match status" value="1"/>
</dbReference>
<dbReference type="InterPro" id="IPR019885">
    <property type="entry name" value="Tscrpt_reg_HTH_AsnC-type_CS"/>
</dbReference>
<dbReference type="Gene3D" id="3.30.70.3460">
    <property type="match status" value="2"/>
</dbReference>
<feature type="domain" description="Siroheme decarboxylase NirL-like HTH" evidence="7">
    <location>
        <begin position="9"/>
        <end position="53"/>
    </location>
</feature>
<dbReference type="InterPro" id="IPR053953">
    <property type="entry name" value="NirdL-like_HTH"/>
</dbReference>
<dbReference type="EC" id="4.1.1.111" evidence="4"/>
<evidence type="ECO:0000256" key="3">
    <source>
        <dbReference type="ARBA" id="ARBA00023457"/>
    </source>
</evidence>
<dbReference type="Pfam" id="PF22451">
    <property type="entry name" value="NirdL-like_HTH"/>
    <property type="match status" value="2"/>
</dbReference>
<organism evidence="8 9">
    <name type="scientific">Palleronia caenipelagi</name>
    <dbReference type="NCBI Taxonomy" id="2489174"/>
    <lineage>
        <taxon>Bacteria</taxon>
        <taxon>Pseudomonadati</taxon>
        <taxon>Pseudomonadota</taxon>
        <taxon>Alphaproteobacteria</taxon>
        <taxon>Rhodobacterales</taxon>
        <taxon>Roseobacteraceae</taxon>
        <taxon>Palleronia</taxon>
    </lineage>
</organism>
<gene>
    <name evidence="8" type="ORF">FEV53_01360</name>
</gene>
<evidence type="ECO:0000256" key="2">
    <source>
        <dbReference type="ARBA" id="ARBA00023444"/>
    </source>
</evidence>
<dbReference type="Gene3D" id="1.10.10.10">
    <property type="entry name" value="Winged helix-like DNA-binding domain superfamily/Winged helix DNA-binding domain"/>
    <property type="match status" value="1"/>
</dbReference>
<dbReference type="EMBL" id="VFSV01000002">
    <property type="protein sequence ID" value="TRD23345.1"/>
    <property type="molecule type" value="Genomic_DNA"/>
</dbReference>
<dbReference type="InterPro" id="IPR036388">
    <property type="entry name" value="WH-like_DNA-bd_sf"/>
</dbReference>
<proteinExistence type="inferred from homology"/>
<keyword evidence="1" id="KW-0456">Lyase</keyword>
<feature type="domain" description="Siroheme decarboxylase AsnC-like ligand binding" evidence="6">
    <location>
        <begin position="230"/>
        <end position="316"/>
    </location>
</feature>
<evidence type="ECO:0000259" key="6">
    <source>
        <dbReference type="Pfam" id="PF17805"/>
    </source>
</evidence>
<evidence type="ECO:0000313" key="9">
    <source>
        <dbReference type="Proteomes" id="UP000318590"/>
    </source>
</evidence>
<comment type="catalytic activity">
    <reaction evidence="5">
        <text>siroheme + 2 H(+) = 12,18-didecarboxysiroheme + 2 CO2</text>
        <dbReference type="Rhea" id="RHEA:19093"/>
        <dbReference type="ChEBI" id="CHEBI:15378"/>
        <dbReference type="ChEBI" id="CHEBI:16526"/>
        <dbReference type="ChEBI" id="CHEBI:60052"/>
        <dbReference type="ChEBI" id="CHEBI:140497"/>
        <dbReference type="EC" id="4.1.1.111"/>
    </reaction>
</comment>
<feature type="domain" description="Siroheme decarboxylase AsnC-like ligand binding" evidence="6">
    <location>
        <begin position="68"/>
        <end position="136"/>
    </location>
</feature>
<evidence type="ECO:0000313" key="8">
    <source>
        <dbReference type="EMBL" id="TRD23345.1"/>
    </source>
</evidence>
<evidence type="ECO:0000256" key="1">
    <source>
        <dbReference type="ARBA" id="ARBA00023239"/>
    </source>
</evidence>
<evidence type="ECO:0000259" key="7">
    <source>
        <dbReference type="Pfam" id="PF22451"/>
    </source>
</evidence>
<comment type="similarity">
    <text evidence="3">Belongs to the Ahb/Nir family.</text>
</comment>
<dbReference type="AlphaFoldDB" id="A0A547QAB6"/>
<feature type="domain" description="Siroheme decarboxylase NirL-like HTH" evidence="7">
    <location>
        <begin position="173"/>
        <end position="217"/>
    </location>
</feature>
<dbReference type="InterPro" id="IPR050684">
    <property type="entry name" value="HTH-Siroheme_Decarb"/>
</dbReference>
<dbReference type="PROSITE" id="PS00519">
    <property type="entry name" value="HTH_ASNC_1"/>
    <property type="match status" value="1"/>
</dbReference>
<dbReference type="GO" id="GO:0016829">
    <property type="term" value="F:lyase activity"/>
    <property type="evidence" value="ECO:0007669"/>
    <property type="project" value="UniProtKB-KW"/>
</dbReference>
<keyword evidence="9" id="KW-1185">Reference proteome</keyword>
<dbReference type="Proteomes" id="UP000318590">
    <property type="component" value="Unassembled WGS sequence"/>
</dbReference>
<name>A0A547QAB6_9RHOB</name>
<dbReference type="PANTHER" id="PTHR43413">
    <property type="entry name" value="TRANSCRIPTIONAL REGULATOR, ASNC FAMILY"/>
    <property type="match status" value="1"/>
</dbReference>
<protein>
    <recommendedName>
        <fullName evidence="4">siroheme decarboxylase</fullName>
        <ecNumber evidence="4">4.1.1.111</ecNumber>
    </recommendedName>
</protein>
<sequence>MAPTSCEIDTRLLNEFQRDAPVVSNPFAEIGARLGITEDDVLTRLGALRERGAVTRFGATCRPNTAGASTLAALAAPDWDVERVAEMINAYPGVNHSYLREHEWNLWFVVTGPDRAHVNKVLAEIGEETGLRVLDLRLVQAFNIDLGFDLSGAKAVAPRAPRPVPSRSPDPNERRVLQTLSTGLPLVPRPFAEVASAIGIAEAEALEITRRMVAEGFVTRFGVIVRHRALGWRANAMVVWEIPPEEVSQFGPELARLPGVTLCYQRQSVPGAWPYTLFNMIHGRSREDAMEVLDAARALPGLGAYRHEVLFSSRCFRQTGALIHAGQGGAV</sequence>